<gene>
    <name evidence="1" type="ORF">EJB05_26559</name>
</gene>
<accession>A0A5J9ULH3</accession>
<dbReference type="Gramene" id="TVU24158">
    <property type="protein sequence ID" value="TVU24158"/>
    <property type="gene ID" value="EJB05_26559"/>
</dbReference>
<reference evidence="1 2" key="1">
    <citation type="journal article" date="2019" name="Sci. Rep.">
        <title>A high-quality genome of Eragrostis curvula grass provides insights into Poaceae evolution and supports new strategies to enhance forage quality.</title>
        <authorList>
            <person name="Carballo J."/>
            <person name="Santos B.A.C.M."/>
            <person name="Zappacosta D."/>
            <person name="Garbus I."/>
            <person name="Selva J.P."/>
            <person name="Gallo C.A."/>
            <person name="Diaz A."/>
            <person name="Albertini E."/>
            <person name="Caccamo M."/>
            <person name="Echenique V."/>
        </authorList>
    </citation>
    <scope>NUCLEOTIDE SEQUENCE [LARGE SCALE GENOMIC DNA]</scope>
    <source>
        <strain evidence="2">cv. Victoria</strain>
        <tissue evidence="1">Leaf</tissue>
    </source>
</reference>
<dbReference type="AlphaFoldDB" id="A0A5J9ULH3"/>
<evidence type="ECO:0000313" key="1">
    <source>
        <dbReference type="EMBL" id="TVU24158.1"/>
    </source>
</evidence>
<comment type="caution">
    <text evidence="1">The sequence shown here is derived from an EMBL/GenBank/DDBJ whole genome shotgun (WGS) entry which is preliminary data.</text>
</comment>
<sequence>EQGDRSIKVKWISDGFPQERYATHSQCTRESGMIRMICRKQGRIKVPGLLLWLRVGGE</sequence>
<protein>
    <submittedName>
        <fullName evidence="1">Uncharacterized protein</fullName>
    </submittedName>
</protein>
<dbReference type="Proteomes" id="UP000324897">
    <property type="component" value="Chromosome 2"/>
</dbReference>
<evidence type="ECO:0000313" key="2">
    <source>
        <dbReference type="Proteomes" id="UP000324897"/>
    </source>
</evidence>
<keyword evidence="2" id="KW-1185">Reference proteome</keyword>
<name>A0A5J9ULH3_9POAL</name>
<feature type="non-terminal residue" evidence="1">
    <location>
        <position position="1"/>
    </location>
</feature>
<proteinExistence type="predicted"/>
<organism evidence="1 2">
    <name type="scientific">Eragrostis curvula</name>
    <name type="common">weeping love grass</name>
    <dbReference type="NCBI Taxonomy" id="38414"/>
    <lineage>
        <taxon>Eukaryota</taxon>
        <taxon>Viridiplantae</taxon>
        <taxon>Streptophyta</taxon>
        <taxon>Embryophyta</taxon>
        <taxon>Tracheophyta</taxon>
        <taxon>Spermatophyta</taxon>
        <taxon>Magnoliopsida</taxon>
        <taxon>Liliopsida</taxon>
        <taxon>Poales</taxon>
        <taxon>Poaceae</taxon>
        <taxon>PACMAD clade</taxon>
        <taxon>Chloridoideae</taxon>
        <taxon>Eragrostideae</taxon>
        <taxon>Eragrostidinae</taxon>
        <taxon>Eragrostis</taxon>
    </lineage>
</organism>
<dbReference type="EMBL" id="RWGY01000013">
    <property type="protein sequence ID" value="TVU24158.1"/>
    <property type="molecule type" value="Genomic_DNA"/>
</dbReference>